<dbReference type="InterPro" id="IPR007184">
    <property type="entry name" value="Mannoside_phosphorylase"/>
</dbReference>
<keyword evidence="1" id="KW-0328">Glycosyltransferase</keyword>
<dbReference type="AlphaFoldDB" id="A0A7C5I489"/>
<reference evidence="4" key="1">
    <citation type="journal article" date="2020" name="mSystems">
        <title>Genome- and Community-Level Interaction Insights into Carbon Utilization and Element Cycling Functions of Hydrothermarchaeota in Hydrothermal Sediment.</title>
        <authorList>
            <person name="Zhou Z."/>
            <person name="Liu Y."/>
            <person name="Xu W."/>
            <person name="Pan J."/>
            <person name="Luo Z.H."/>
            <person name="Li M."/>
        </authorList>
    </citation>
    <scope>NUCLEOTIDE SEQUENCE [LARGE SCALE GENOMIC DNA]</scope>
    <source>
        <strain evidence="4">HyVt-94</strain>
    </source>
</reference>
<accession>A0A7C5I489</accession>
<evidence type="ECO:0000256" key="2">
    <source>
        <dbReference type="ARBA" id="ARBA00022679"/>
    </source>
</evidence>
<evidence type="ECO:0000313" key="4">
    <source>
        <dbReference type="EMBL" id="HHF57900.1"/>
    </source>
</evidence>
<dbReference type="SUPFAM" id="SSF53756">
    <property type="entry name" value="UDP-Glycosyltransferase/glycogen phosphorylase"/>
    <property type="match status" value="1"/>
</dbReference>
<evidence type="ECO:0000256" key="3">
    <source>
        <dbReference type="ARBA" id="ARBA00024356"/>
    </source>
</evidence>
<dbReference type="SUPFAM" id="SSF75005">
    <property type="entry name" value="Arabinanase/levansucrase/invertase"/>
    <property type="match status" value="1"/>
</dbReference>
<gene>
    <name evidence="4" type="ORF">ENL41_00570</name>
</gene>
<name>A0A7C5I489_UNCW3</name>
<sequence length="622" mass="72350">MPNLESVNGIVVMGSWNTDGGVSRHTTPLVEWLRYRGYKVKVFTHYQETPFGMPLEVKDEDFVTRCYTTEGKHIPGLNPFNFNPLLEAIEREGYNIFLAEDLGMLPMKELLEVFPRIKKKTKAILLNHDNEPKPNDSIFWKFDWDAVINFLPGQNEFMVKHYPSERVYLATFPCYPVLRIDREKACRGLNLPVDKKIILTFGEYDFVAPFNALYRLREEDPSVYLVALVYTQDRKDVLENRLKEQGFDKGYDEIRVERSSWQRRAEYVSASQLVVLDKGKVTIGKGAIVSSTTFQIIGWGTPILASDNFWFRLFGNAILRYSSNKELTEQAKLLLNDSSTREEVISHAQAFAYSHSPERVSSQILYIFQRCLTSSQYRKLRRFRDNPILKVRPVYINIDGNELYWEKLVYNPAAVRINGITYLLYRALGEDGISRIGLWWSSDGYHQDGRLPFPIFGPQEDYELPGEMKTRREQQRKLYGMVREVGGTEDPRVTLIDDTLYMTYTAYGDMVQLAMAKIEVEDFLKGIKEVNSYEGWNRLWVRNGPVFKVLNDKDAVLFPVEEHQVRQHQISYPKGRNKFVTLFPELLEGKFALIHRIPPDMQILYTEELRNISPTVGKTFFM</sequence>
<evidence type="ECO:0000256" key="1">
    <source>
        <dbReference type="ARBA" id="ARBA00022676"/>
    </source>
</evidence>
<dbReference type="Gene3D" id="2.115.10.20">
    <property type="entry name" value="Glycosyl hydrolase domain, family 43"/>
    <property type="match status" value="1"/>
</dbReference>
<dbReference type="PANTHER" id="PTHR34106">
    <property type="entry name" value="GLYCOSIDASE"/>
    <property type="match status" value="1"/>
</dbReference>
<comment type="similarity">
    <text evidence="3">Belongs to the glycosyl hydrolase 130 family.</text>
</comment>
<organism evidence="4">
    <name type="scientific">candidate division WOR-3 bacterium</name>
    <dbReference type="NCBI Taxonomy" id="2052148"/>
    <lineage>
        <taxon>Bacteria</taxon>
        <taxon>Bacteria division WOR-3</taxon>
    </lineage>
</organism>
<keyword evidence="2" id="KW-0808">Transferase</keyword>
<dbReference type="GO" id="GO:0016757">
    <property type="term" value="F:glycosyltransferase activity"/>
    <property type="evidence" value="ECO:0007669"/>
    <property type="project" value="UniProtKB-KW"/>
</dbReference>
<dbReference type="Proteomes" id="UP000886014">
    <property type="component" value="Unassembled WGS sequence"/>
</dbReference>
<dbReference type="EMBL" id="DRTV01000045">
    <property type="protein sequence ID" value="HHF57900.1"/>
    <property type="molecule type" value="Genomic_DNA"/>
</dbReference>
<dbReference type="InterPro" id="IPR023296">
    <property type="entry name" value="Glyco_hydro_beta-prop_sf"/>
</dbReference>
<protein>
    <submittedName>
        <fullName evidence="4">Uncharacterized protein</fullName>
    </submittedName>
</protein>
<dbReference type="Pfam" id="PF04041">
    <property type="entry name" value="Glyco_hydro_130"/>
    <property type="match status" value="1"/>
</dbReference>
<comment type="caution">
    <text evidence="4">The sequence shown here is derived from an EMBL/GenBank/DDBJ whole genome shotgun (WGS) entry which is preliminary data.</text>
</comment>
<proteinExistence type="inferred from homology"/>
<feature type="non-terminal residue" evidence="4">
    <location>
        <position position="622"/>
    </location>
</feature>
<dbReference type="PANTHER" id="PTHR34106:SF5">
    <property type="entry name" value="GLYCOSIDASE"/>
    <property type="match status" value="1"/>
</dbReference>